<dbReference type="GO" id="GO:0016020">
    <property type="term" value="C:membrane"/>
    <property type="evidence" value="ECO:0007669"/>
    <property type="project" value="UniProtKB-SubCell"/>
</dbReference>
<evidence type="ECO:0000313" key="4">
    <source>
        <dbReference type="Proteomes" id="UP001642360"/>
    </source>
</evidence>
<feature type="domain" description="HMA" evidence="2">
    <location>
        <begin position="97"/>
        <end position="163"/>
    </location>
</feature>
<dbReference type="Pfam" id="PF00403">
    <property type="entry name" value="HMA"/>
    <property type="match status" value="1"/>
</dbReference>
<comment type="subcellular location">
    <subcellularLocation>
        <location evidence="1">Membrane</location>
        <topology evidence="1">Peripheral membrane protein</topology>
    </subcellularLocation>
</comment>
<dbReference type="GO" id="GO:0009626">
    <property type="term" value="P:plant-type hypersensitive response"/>
    <property type="evidence" value="ECO:0007669"/>
    <property type="project" value="UniProtKB-KW"/>
</dbReference>
<dbReference type="PROSITE" id="PS50846">
    <property type="entry name" value="HMA_2"/>
    <property type="match status" value="1"/>
</dbReference>
<gene>
    <name evidence="3" type="ORF">ILEXP_LOCUS29217</name>
</gene>
<comment type="caution">
    <text evidence="3">The sequence shown here is derived from an EMBL/GenBank/DDBJ whole genome shotgun (WGS) entry which is preliminary data.</text>
</comment>
<dbReference type="Proteomes" id="UP001642360">
    <property type="component" value="Unassembled WGS sequence"/>
</dbReference>
<dbReference type="Gene3D" id="3.30.70.100">
    <property type="match status" value="1"/>
</dbReference>
<dbReference type="InterPro" id="IPR036163">
    <property type="entry name" value="HMA_dom_sf"/>
</dbReference>
<evidence type="ECO:0000313" key="3">
    <source>
        <dbReference type="EMBL" id="CAK9160452.1"/>
    </source>
</evidence>
<reference evidence="3 4" key="1">
    <citation type="submission" date="2024-02" db="EMBL/GenBank/DDBJ databases">
        <authorList>
            <person name="Vignale AGUSTIN F."/>
            <person name="Sosa J E."/>
            <person name="Modenutti C."/>
        </authorList>
    </citation>
    <scope>NUCLEOTIDE SEQUENCE [LARGE SCALE GENOMIC DNA]</scope>
</reference>
<dbReference type="AlphaFoldDB" id="A0ABC8T0F2"/>
<proteinExistence type="predicted"/>
<evidence type="ECO:0000259" key="2">
    <source>
        <dbReference type="PROSITE" id="PS50846"/>
    </source>
</evidence>
<dbReference type="PANTHER" id="PTHR46119:SF8">
    <property type="entry name" value="OS08G0405700 PROTEIN"/>
    <property type="match status" value="1"/>
</dbReference>
<name>A0ABC8T0F2_9AQUA</name>
<keyword evidence="4" id="KW-1185">Reference proteome</keyword>
<protein>
    <recommendedName>
        <fullName evidence="2">HMA domain-containing protein</fullName>
    </recommendedName>
</protein>
<dbReference type="InterPro" id="IPR044526">
    <property type="entry name" value="NAKR1-3"/>
</dbReference>
<evidence type="ECO:0000256" key="1">
    <source>
        <dbReference type="ARBA" id="ARBA00004170"/>
    </source>
</evidence>
<dbReference type="EMBL" id="CAUOFW020003525">
    <property type="protein sequence ID" value="CAK9160452.1"/>
    <property type="molecule type" value="Genomic_DNA"/>
</dbReference>
<dbReference type="InterPro" id="IPR006121">
    <property type="entry name" value="HMA_dom"/>
</dbReference>
<dbReference type="CDD" id="cd00371">
    <property type="entry name" value="HMA"/>
    <property type="match status" value="1"/>
</dbReference>
<dbReference type="SUPFAM" id="SSF55008">
    <property type="entry name" value="HMA, heavy metal-associated domain"/>
    <property type="match status" value="1"/>
</dbReference>
<organism evidence="3 4">
    <name type="scientific">Ilex paraguariensis</name>
    <name type="common">yerba mate</name>
    <dbReference type="NCBI Taxonomy" id="185542"/>
    <lineage>
        <taxon>Eukaryota</taxon>
        <taxon>Viridiplantae</taxon>
        <taxon>Streptophyta</taxon>
        <taxon>Embryophyta</taxon>
        <taxon>Tracheophyta</taxon>
        <taxon>Spermatophyta</taxon>
        <taxon>Magnoliopsida</taxon>
        <taxon>eudicotyledons</taxon>
        <taxon>Gunneridae</taxon>
        <taxon>Pentapetalae</taxon>
        <taxon>asterids</taxon>
        <taxon>campanulids</taxon>
        <taxon>Aquifoliales</taxon>
        <taxon>Aquifoliaceae</taxon>
        <taxon>Ilex</taxon>
    </lineage>
</organism>
<dbReference type="PANTHER" id="PTHR46119">
    <property type="entry name" value="OS08G0405700 PROTEIN"/>
    <property type="match status" value="1"/>
</dbReference>
<sequence>MNMKATKKMRGFMCQSPAATAVCTSDPRSVIVPRRPNQMLVEHARFINNAKYSRLVESRRFAPVTRRSATVPSLTRDQDHVEGHKKASQVASSDHVFQVVVMRVSLHCQGCAGKVKKHLSKMEGVTSFSIDLEDKRVTVMGHVSPVGVLESVSKVKKAEFWPC</sequence>
<accession>A0ABC8T0F2</accession>